<proteinExistence type="predicted"/>
<name>A0A2T2XA94_9FIRM</name>
<dbReference type="AlphaFoldDB" id="A0A2T2XA94"/>
<dbReference type="CDD" id="cd11614">
    <property type="entry name" value="SAF_CpaB_FlgA_like"/>
    <property type="match status" value="1"/>
</dbReference>
<dbReference type="Pfam" id="PF16976">
    <property type="entry name" value="RcpC"/>
    <property type="match status" value="1"/>
</dbReference>
<dbReference type="InterPro" id="IPR031571">
    <property type="entry name" value="RcpC_dom"/>
</dbReference>
<sequence>MRKNFVRGLLALFAAVGAFVVLSLTTAKPRLTAVMQVTRPVAAGQPITSQDLGTVWIKDPVPAGMIPAPYSANGVFAQQNLSPGQTLTMSDMGRTFGGVPPGEVKVLVPVTAGESALAQPGQRVDVLGVAKMSQGQTTTTTVVPLAIHVAVLGVFTQSGGAVVTTGSNPAAPGLVALAVTPLQAQALIPYLTQSSDYWLVLDPQGAYNTVS</sequence>
<accession>A0A2T2XA94</accession>
<dbReference type="Proteomes" id="UP000242972">
    <property type="component" value="Unassembled WGS sequence"/>
</dbReference>
<dbReference type="SMART" id="SM00858">
    <property type="entry name" value="SAF"/>
    <property type="match status" value="1"/>
</dbReference>
<comment type="caution">
    <text evidence="2">The sequence shown here is derived from an EMBL/GenBank/DDBJ whole genome shotgun (WGS) entry which is preliminary data.</text>
</comment>
<feature type="domain" description="SAF" evidence="1">
    <location>
        <begin position="32"/>
        <end position="93"/>
    </location>
</feature>
<dbReference type="EMBL" id="PXYW01000065">
    <property type="protein sequence ID" value="PSR31366.1"/>
    <property type="molecule type" value="Genomic_DNA"/>
</dbReference>
<reference evidence="2 3" key="1">
    <citation type="journal article" date="2014" name="BMC Genomics">
        <title>Comparison of environmental and isolate Sulfobacillus genomes reveals diverse carbon, sulfur, nitrogen, and hydrogen metabolisms.</title>
        <authorList>
            <person name="Justice N.B."/>
            <person name="Norman A."/>
            <person name="Brown C.T."/>
            <person name="Singh A."/>
            <person name="Thomas B.C."/>
            <person name="Banfield J.F."/>
        </authorList>
    </citation>
    <scope>NUCLEOTIDE SEQUENCE [LARGE SCALE GENOMIC DNA]</scope>
    <source>
        <strain evidence="2">AMDSBA4</strain>
    </source>
</reference>
<evidence type="ECO:0000259" key="1">
    <source>
        <dbReference type="SMART" id="SM00858"/>
    </source>
</evidence>
<evidence type="ECO:0000313" key="3">
    <source>
        <dbReference type="Proteomes" id="UP000242972"/>
    </source>
</evidence>
<organism evidence="2 3">
    <name type="scientific">Sulfobacillus benefaciens</name>
    <dbReference type="NCBI Taxonomy" id="453960"/>
    <lineage>
        <taxon>Bacteria</taxon>
        <taxon>Bacillati</taxon>
        <taxon>Bacillota</taxon>
        <taxon>Clostridia</taxon>
        <taxon>Eubacteriales</taxon>
        <taxon>Clostridiales Family XVII. Incertae Sedis</taxon>
        <taxon>Sulfobacillus</taxon>
    </lineage>
</organism>
<evidence type="ECO:0000313" key="2">
    <source>
        <dbReference type="EMBL" id="PSR31366.1"/>
    </source>
</evidence>
<dbReference type="InterPro" id="IPR013974">
    <property type="entry name" value="SAF"/>
</dbReference>
<protein>
    <recommendedName>
        <fullName evidence="1">SAF domain-containing protein</fullName>
    </recommendedName>
</protein>
<gene>
    <name evidence="2" type="ORF">C7B46_16965</name>
</gene>